<reference evidence="1 2" key="1">
    <citation type="journal article" date="2014" name="Genome Announc.">
        <title>Draft Genome Sequences of Marinobacter similis A3d10T and Marinobacter salarius R9SW1T.</title>
        <authorList>
            <person name="Ivanova E.P."/>
            <person name="Ng H.J."/>
            <person name="Webb H.K."/>
            <person name="Feng G."/>
            <person name="Oshima K."/>
            <person name="Hattori M."/>
            <person name="Ohkuma M."/>
            <person name="Sergeev A.F."/>
            <person name="Mikhailov V.V."/>
            <person name="Crawford R.J."/>
            <person name="Sawabe T."/>
        </authorList>
    </citation>
    <scope>NUCLEOTIDE SEQUENCE [LARGE SCALE GENOMIC DNA]</scope>
    <source>
        <strain evidence="1 2">A3d10</strain>
    </source>
</reference>
<gene>
    <name evidence="1" type="ORF">AU14_03285</name>
</gene>
<keyword evidence="2" id="KW-1185">Reference proteome</keyword>
<sequence>MLVAAVSSGCASYHSHYAMFPAENSAGESRQIRLSWQSADYPDWWFTSDKATAIRVETQCSERVWRLRDSADPQAGECGTGIRACGEAGQDLHAPSGKLATDGVSCMVAEPSDPQARVAEIGGSLDLLVSCAPVSRTVQAGDEERNLDYLRASPVPYTVYVRKAPRGSLRAKMPEFDDSVCDAK</sequence>
<dbReference type="STRING" id="1420916.AU14_03285"/>
<dbReference type="AlphaFoldDB" id="W5YG07"/>
<evidence type="ECO:0000313" key="2">
    <source>
        <dbReference type="Proteomes" id="UP000061489"/>
    </source>
</evidence>
<dbReference type="EMBL" id="CP007151">
    <property type="protein sequence ID" value="AHI28011.1"/>
    <property type="molecule type" value="Genomic_DNA"/>
</dbReference>
<evidence type="ECO:0000313" key="1">
    <source>
        <dbReference type="EMBL" id="AHI28011.1"/>
    </source>
</evidence>
<accession>W5YG07</accession>
<dbReference type="Proteomes" id="UP000061489">
    <property type="component" value="Chromosome"/>
</dbReference>
<name>W5YG07_9GAMM</name>
<proteinExistence type="predicted"/>
<organism evidence="1 2">
    <name type="scientific">Marinobacter similis</name>
    <dbReference type="NCBI Taxonomy" id="1420916"/>
    <lineage>
        <taxon>Bacteria</taxon>
        <taxon>Pseudomonadati</taxon>
        <taxon>Pseudomonadota</taxon>
        <taxon>Gammaproteobacteria</taxon>
        <taxon>Pseudomonadales</taxon>
        <taxon>Marinobacteraceae</taxon>
        <taxon>Marinobacter</taxon>
    </lineage>
</organism>
<dbReference type="KEGG" id="msx:AU14_03285"/>
<protein>
    <submittedName>
        <fullName evidence="1">Uncharacterized protein</fullName>
    </submittedName>
</protein>
<dbReference type="HOGENOM" id="CLU_1394892_0_0_6"/>